<dbReference type="PANTHER" id="PTHR28647">
    <property type="entry name" value="UNIQUE CARTILAGE MATRIX-ASSOCIATED PROTEIN"/>
    <property type="match status" value="1"/>
</dbReference>
<gene>
    <name evidence="11" type="ORF">R3I93_022753</name>
</gene>
<evidence type="ECO:0000256" key="7">
    <source>
        <dbReference type="ARBA" id="ARBA00022641"/>
    </source>
</evidence>
<keyword evidence="6" id="KW-0272">Extracellular matrix</keyword>
<keyword evidence="9" id="KW-0175">Coiled coil</keyword>
<dbReference type="GO" id="GO:0031012">
    <property type="term" value="C:extracellular matrix"/>
    <property type="evidence" value="ECO:0007669"/>
    <property type="project" value="TreeGrafter"/>
</dbReference>
<comment type="similarity">
    <text evidence="3">Belongs to the UCMA family.</text>
</comment>
<name>A0AAN9GQZ6_9TELE</name>
<evidence type="ECO:0000256" key="8">
    <source>
        <dbReference type="ARBA" id="ARBA00022729"/>
    </source>
</evidence>
<keyword evidence="8" id="KW-0732">Signal</keyword>
<dbReference type="AlphaFoldDB" id="A0AAN9GQZ6"/>
<feature type="compositionally biased region" description="Basic and acidic residues" evidence="10">
    <location>
        <begin position="144"/>
        <end position="172"/>
    </location>
</feature>
<keyword evidence="7" id="KW-0765">Sulfation</keyword>
<dbReference type="Proteomes" id="UP001364617">
    <property type="component" value="Unassembled WGS sequence"/>
</dbReference>
<dbReference type="EMBL" id="JAYKXH010000025">
    <property type="protein sequence ID" value="KAK7121767.1"/>
    <property type="molecule type" value="Genomic_DNA"/>
</dbReference>
<comment type="subcellular location">
    <subcellularLocation>
        <location evidence="2">Secreted</location>
        <location evidence="2">Extracellular space</location>
        <location evidence="2">Extracellular matrix</location>
    </subcellularLocation>
</comment>
<evidence type="ECO:0000256" key="5">
    <source>
        <dbReference type="ARBA" id="ARBA00022525"/>
    </source>
</evidence>
<evidence type="ECO:0000256" key="10">
    <source>
        <dbReference type="SAM" id="MobiDB-lite"/>
    </source>
</evidence>
<evidence type="ECO:0000313" key="12">
    <source>
        <dbReference type="Proteomes" id="UP001364617"/>
    </source>
</evidence>
<feature type="region of interest" description="Disordered" evidence="10">
    <location>
        <begin position="137"/>
        <end position="192"/>
    </location>
</feature>
<keyword evidence="5" id="KW-0964">Secreted</keyword>
<evidence type="ECO:0000256" key="6">
    <source>
        <dbReference type="ARBA" id="ARBA00022530"/>
    </source>
</evidence>
<feature type="region of interest" description="Disordered" evidence="10">
    <location>
        <begin position="1"/>
        <end position="44"/>
    </location>
</feature>
<dbReference type="Pfam" id="PF17085">
    <property type="entry name" value="UCMA"/>
    <property type="match status" value="1"/>
</dbReference>
<evidence type="ECO:0000313" key="11">
    <source>
        <dbReference type="EMBL" id="KAK7121767.1"/>
    </source>
</evidence>
<keyword evidence="12" id="KW-1185">Reference proteome</keyword>
<reference evidence="11 12" key="1">
    <citation type="submission" date="2024-02" db="EMBL/GenBank/DDBJ databases">
        <title>Chromosome-level genome assembly of the Eurasian Minnow (Phoxinus phoxinus).</title>
        <authorList>
            <person name="Oriowo T.O."/>
            <person name="Martin S."/>
            <person name="Stange M."/>
            <person name="Chrysostomakis Y."/>
            <person name="Brown T."/>
            <person name="Winkler S."/>
            <person name="Kukowka S."/>
            <person name="Myers E.W."/>
            <person name="Bohne A."/>
        </authorList>
    </citation>
    <scope>NUCLEOTIDE SEQUENCE [LARGE SCALE GENOMIC DNA]</scope>
    <source>
        <strain evidence="11">ZFMK-TIS-60720</strain>
        <tissue evidence="11">Whole Organism</tissue>
    </source>
</reference>
<evidence type="ECO:0000256" key="9">
    <source>
        <dbReference type="ARBA" id="ARBA00023054"/>
    </source>
</evidence>
<feature type="compositionally biased region" description="Basic and acidic residues" evidence="10">
    <location>
        <begin position="1"/>
        <end position="17"/>
    </location>
</feature>
<feature type="compositionally biased region" description="Polar residues" evidence="10">
    <location>
        <begin position="27"/>
        <end position="44"/>
    </location>
</feature>
<evidence type="ECO:0000256" key="1">
    <source>
        <dbReference type="ARBA" id="ARBA00002111"/>
    </source>
</evidence>
<dbReference type="GO" id="GO:0048706">
    <property type="term" value="P:embryonic skeletal system development"/>
    <property type="evidence" value="ECO:0007669"/>
    <property type="project" value="TreeGrafter"/>
</dbReference>
<evidence type="ECO:0000256" key="4">
    <source>
        <dbReference type="ARBA" id="ARBA00013765"/>
    </source>
</evidence>
<evidence type="ECO:0000256" key="3">
    <source>
        <dbReference type="ARBA" id="ARBA00011000"/>
    </source>
</evidence>
<proteinExistence type="inferred from homology"/>
<feature type="compositionally biased region" description="Acidic residues" evidence="10">
    <location>
        <begin position="177"/>
        <end position="186"/>
    </location>
</feature>
<comment type="function">
    <text evidence="1">May be involved in the negative control of osteogenic differentiation of osteochondrogenic precursor cells in peripheral zones of fetal cartilage and at the cartilage-bone interface.</text>
</comment>
<evidence type="ECO:0000256" key="2">
    <source>
        <dbReference type="ARBA" id="ARBA00004498"/>
    </source>
</evidence>
<dbReference type="GO" id="GO:0045667">
    <property type="term" value="P:regulation of osteoblast differentiation"/>
    <property type="evidence" value="ECO:0007669"/>
    <property type="project" value="InterPro"/>
</dbReference>
<sequence length="215" mass="25084">MSFDHFKQDPTELDPCHRPFPVPPLTPKSTHSQGSTPLSPSWSNSIHCSHDHKPNLRQDVPENISSFYFVLAQLNFRMSWTQPALLTCLVVLSAITLFHGADSATVSDRREAKAGNPQGALSKIFMPESDASSFFKRRGRRSVKTQDEINAEQRQRLAADERRREYHEEQRNQFENYAEEENDEEDERTRVKTEQWREFHYDGLDPSYEYNRHTN</sequence>
<dbReference type="PANTHER" id="PTHR28647:SF2">
    <property type="entry name" value="UNIQUE CARTILAGE MATRIX-ASSOCIATED PROTEIN"/>
    <property type="match status" value="1"/>
</dbReference>
<organism evidence="11 12">
    <name type="scientific">Phoxinus phoxinus</name>
    <name type="common">Eurasian minnow</name>
    <dbReference type="NCBI Taxonomy" id="58324"/>
    <lineage>
        <taxon>Eukaryota</taxon>
        <taxon>Metazoa</taxon>
        <taxon>Chordata</taxon>
        <taxon>Craniata</taxon>
        <taxon>Vertebrata</taxon>
        <taxon>Euteleostomi</taxon>
        <taxon>Actinopterygii</taxon>
        <taxon>Neopterygii</taxon>
        <taxon>Teleostei</taxon>
        <taxon>Ostariophysi</taxon>
        <taxon>Cypriniformes</taxon>
        <taxon>Leuciscidae</taxon>
        <taxon>Phoxininae</taxon>
        <taxon>Phoxinus</taxon>
    </lineage>
</organism>
<protein>
    <recommendedName>
        <fullName evidence="4">Unique cartilage matrix-associated protein</fullName>
    </recommendedName>
</protein>
<comment type="caution">
    <text evidence="11">The sequence shown here is derived from an EMBL/GenBank/DDBJ whole genome shotgun (WGS) entry which is preliminary data.</text>
</comment>
<dbReference type="InterPro" id="IPR031386">
    <property type="entry name" value="UCMA"/>
</dbReference>
<accession>A0AAN9GQZ6</accession>